<evidence type="ECO:0000313" key="2">
    <source>
        <dbReference type="Proteomes" id="UP000528460"/>
    </source>
</evidence>
<protein>
    <recommendedName>
        <fullName evidence="3">Cytochrome c domain-containing protein</fullName>
    </recommendedName>
</protein>
<dbReference type="InterPro" id="IPR036280">
    <property type="entry name" value="Multihaem_cyt_sf"/>
</dbReference>
<comment type="caution">
    <text evidence="1">The sequence shown here is derived from an EMBL/GenBank/DDBJ whole genome shotgun (WGS) entry which is preliminary data.</text>
</comment>
<accession>A0A7Y4K0E2</accession>
<reference evidence="1 2" key="1">
    <citation type="submission" date="2020-05" db="EMBL/GenBank/DDBJ databases">
        <authorList>
            <person name="Whitworth D."/>
        </authorList>
    </citation>
    <scope>NUCLEOTIDE SEQUENCE [LARGE SCALE GENOMIC DNA]</scope>
    <source>
        <strain evidence="1 2">CA046A</strain>
    </source>
</reference>
<dbReference type="RefSeq" id="WP_171420575.1">
    <property type="nucleotide sequence ID" value="NZ_JABFJW010000321.1"/>
</dbReference>
<dbReference type="SUPFAM" id="SSF48695">
    <property type="entry name" value="Multiheme cytochromes"/>
    <property type="match status" value="1"/>
</dbReference>
<dbReference type="EMBL" id="JABFJW010000321">
    <property type="protein sequence ID" value="NOK13402.1"/>
    <property type="molecule type" value="Genomic_DNA"/>
</dbReference>
<gene>
    <name evidence="1" type="ORF">HNS30_30590</name>
</gene>
<sequence>MPRPVRDVTWWTWGALLVCGVLGCSVEPELARVVDAGVEPGPDALPCDVRAVVAERCASCHTTPAKAHAPLALLARSDFQRASAVDPRLTVGERSLARMNDARSPMPPASEPPLPEEARAVLTGWFEAGMPPGSCGRLPPGPAPTTCASGSVWTESSGDTGAAMAPGYACRSCHLQQAPSLAYFFMGTVFPTLHEKDGCDARLPEPSRVKVEILDAEGQVRLTLVPNAAGNFLSTTLQPSFPLPYRARLVGPDGTSRTMVTAQRNGDCNTCHTEQGTQDAPGRIALP</sequence>
<dbReference type="AlphaFoldDB" id="A0A7Y4K0E2"/>
<name>A0A7Y4K0E2_9BACT</name>
<dbReference type="Proteomes" id="UP000528460">
    <property type="component" value="Unassembled WGS sequence"/>
</dbReference>
<proteinExistence type="predicted"/>
<evidence type="ECO:0008006" key="3">
    <source>
        <dbReference type="Google" id="ProtNLM"/>
    </source>
</evidence>
<evidence type="ECO:0000313" key="1">
    <source>
        <dbReference type="EMBL" id="NOK13402.1"/>
    </source>
</evidence>
<organism evidence="1 2">
    <name type="scientific">Corallococcus exercitus</name>
    <dbReference type="NCBI Taxonomy" id="2316736"/>
    <lineage>
        <taxon>Bacteria</taxon>
        <taxon>Pseudomonadati</taxon>
        <taxon>Myxococcota</taxon>
        <taxon>Myxococcia</taxon>
        <taxon>Myxococcales</taxon>
        <taxon>Cystobacterineae</taxon>
        <taxon>Myxococcaceae</taxon>
        <taxon>Corallococcus</taxon>
    </lineage>
</organism>
<dbReference type="PROSITE" id="PS51257">
    <property type="entry name" value="PROKAR_LIPOPROTEIN"/>
    <property type="match status" value="1"/>
</dbReference>